<dbReference type="CDD" id="cd01483">
    <property type="entry name" value="E1_enzyme_family"/>
    <property type="match status" value="1"/>
</dbReference>
<proteinExistence type="predicted"/>
<dbReference type="GO" id="GO:0008641">
    <property type="term" value="F:ubiquitin-like modifier activating enzyme activity"/>
    <property type="evidence" value="ECO:0007669"/>
    <property type="project" value="InterPro"/>
</dbReference>
<dbReference type="InterPro" id="IPR022500">
    <property type="entry name" value="PRTRC_ThiF"/>
</dbReference>
<dbReference type="GO" id="GO:0016779">
    <property type="term" value="F:nucleotidyltransferase activity"/>
    <property type="evidence" value="ECO:0007669"/>
    <property type="project" value="TreeGrafter"/>
</dbReference>
<dbReference type="InterPro" id="IPR045886">
    <property type="entry name" value="ThiF/MoeB/HesA"/>
</dbReference>
<dbReference type="InterPro" id="IPR000594">
    <property type="entry name" value="ThiF_NAD_FAD-bd"/>
</dbReference>
<feature type="domain" description="THIF-type NAD/FAD binding fold" evidence="1">
    <location>
        <begin position="13"/>
        <end position="140"/>
    </location>
</feature>
<dbReference type="Proteomes" id="UP000234329">
    <property type="component" value="Unassembled WGS sequence"/>
</dbReference>
<accession>A0A2I1DIM8</accession>
<dbReference type="AlphaFoldDB" id="A0A2I1DIM8"/>
<sequence length="266" mass="30275">MIMFHCKLPMNNRIKVAIVGAGGNGAQMAAGIAQISVAMQARGGLPLHVTIYDDDRVSTANVGRQLFSPADVGRYKSDVIAERTNWFYSMDWVSEPVRINQKEGRYSYTDFFRSDIVISAVDTAKSRLDIEQSFTDDRYKSLPTYILDVGNRTRTGQVVLGAIFRNKYQLPTLSLLYPEITDDDFQEQDQGPSCSLAEALQKQDLFVNRDVTTSALHILWDMISKRSIEYHGAFINLETMRRTPLKIDRATWLRMNPDIEQYLTED</sequence>
<dbReference type="PANTHER" id="PTHR10953:SF247">
    <property type="entry name" value="SLL6053 PROTEIN"/>
    <property type="match status" value="1"/>
</dbReference>
<dbReference type="SUPFAM" id="SSF69572">
    <property type="entry name" value="Activating enzymes of the ubiquitin-like proteins"/>
    <property type="match status" value="1"/>
</dbReference>
<dbReference type="OrthoDB" id="5298642at2"/>
<reference evidence="2 3" key="1">
    <citation type="submission" date="2017-03" db="EMBL/GenBank/DDBJ databases">
        <title>Draft genime sequence of the acidophilic sulfur-oxidizing bacterium Acidithiobacillus sp. SH, isolated from seawater.</title>
        <authorList>
            <person name="Sharmin S."/>
            <person name="Tokuhisa M."/>
            <person name="Kanao T."/>
            <person name="Kamimura K."/>
        </authorList>
    </citation>
    <scope>NUCLEOTIDE SEQUENCE [LARGE SCALE GENOMIC DNA]</scope>
    <source>
        <strain evidence="2 3">SH</strain>
    </source>
</reference>
<dbReference type="InParanoid" id="A0A2I1DIM8"/>
<dbReference type="PANTHER" id="PTHR10953">
    <property type="entry name" value="UBIQUITIN-ACTIVATING ENZYME E1"/>
    <property type="match status" value="1"/>
</dbReference>
<evidence type="ECO:0000313" key="2">
    <source>
        <dbReference type="EMBL" id="PKY09727.1"/>
    </source>
</evidence>
<dbReference type="InterPro" id="IPR035985">
    <property type="entry name" value="Ubiquitin-activating_enz"/>
</dbReference>
<dbReference type="GO" id="GO:0004792">
    <property type="term" value="F:thiosulfate-cyanide sulfurtransferase activity"/>
    <property type="evidence" value="ECO:0007669"/>
    <property type="project" value="TreeGrafter"/>
</dbReference>
<comment type="caution">
    <text evidence="2">The sequence shown here is derived from an EMBL/GenBank/DDBJ whole genome shotgun (WGS) entry which is preliminary data.</text>
</comment>
<evidence type="ECO:0000313" key="3">
    <source>
        <dbReference type="Proteomes" id="UP000234329"/>
    </source>
</evidence>
<gene>
    <name evidence="2" type="ORF">B1757_13445</name>
</gene>
<dbReference type="Gene3D" id="3.40.50.720">
    <property type="entry name" value="NAD(P)-binding Rossmann-like Domain"/>
    <property type="match status" value="1"/>
</dbReference>
<organism evidence="2 3">
    <name type="scientific">Acidithiobacillus marinus</name>
    <dbReference type="NCBI Taxonomy" id="187490"/>
    <lineage>
        <taxon>Bacteria</taxon>
        <taxon>Pseudomonadati</taxon>
        <taxon>Pseudomonadota</taxon>
        <taxon>Acidithiobacillia</taxon>
        <taxon>Acidithiobacillales</taxon>
        <taxon>Acidithiobacillaceae</taxon>
        <taxon>Acidithiobacillus</taxon>
    </lineage>
</organism>
<dbReference type="Pfam" id="PF00899">
    <property type="entry name" value="ThiF"/>
    <property type="match status" value="1"/>
</dbReference>
<protein>
    <recommendedName>
        <fullName evidence="1">THIF-type NAD/FAD binding fold domain-containing protein</fullName>
    </recommendedName>
</protein>
<keyword evidence="3" id="KW-1185">Reference proteome</keyword>
<dbReference type="GO" id="GO:0005737">
    <property type="term" value="C:cytoplasm"/>
    <property type="evidence" value="ECO:0007669"/>
    <property type="project" value="TreeGrafter"/>
</dbReference>
<evidence type="ECO:0000259" key="1">
    <source>
        <dbReference type="Pfam" id="PF00899"/>
    </source>
</evidence>
<dbReference type="EMBL" id="MXAV01000052">
    <property type="protein sequence ID" value="PKY09727.1"/>
    <property type="molecule type" value="Genomic_DNA"/>
</dbReference>
<name>A0A2I1DIM8_9PROT</name>
<dbReference type="NCBIfam" id="TIGR03736">
    <property type="entry name" value="PRTRC_ThiF"/>
    <property type="match status" value="1"/>
</dbReference>